<dbReference type="OrthoDB" id="9791827at2"/>
<dbReference type="Pfam" id="PF14305">
    <property type="entry name" value="ATPgrasp_TupA"/>
    <property type="match status" value="1"/>
</dbReference>
<dbReference type="InterPro" id="IPR029465">
    <property type="entry name" value="ATPgrasp_TupA"/>
</dbReference>
<evidence type="ECO:0000313" key="1">
    <source>
        <dbReference type="EMBL" id="SDL39726.1"/>
    </source>
</evidence>
<dbReference type="AlphaFoldDB" id="A0A1G9JQY9"/>
<dbReference type="STRING" id="192904.SAMN04488514_101665"/>
<proteinExistence type="predicted"/>
<sequence>MIGLLKKIYYHPQAGKPIRQFYYFIKDNFVSDKAYIINNYKKSFGKKPNLLNPQTLNEKIIWLKLNERTPLHTQCADKYAVRAYISKKIGSEYLVPLLFHTKNPKEIIPDNLPNPPYIIKTNHDSGGGIIVKDVSKVDWNDVQMRMSSRLAKNYYKTSKEWQYKNITPRIVVEKLLQDPDGNIPFDYKIHCFNGKVNMIQVDLGRDTPNHYRNWYSREWVREPYKWSSKKEGDKFTDPSTNDVEKPKSLEQMISLSEILASAFNYVRVDWYDVNDKLYFGELTFHHDGGYRPILPEKWDYKLGDKLNIPQLANNN</sequence>
<dbReference type="RefSeq" id="WP_089885231.1">
    <property type="nucleotide sequence ID" value="NZ_FNGV01000001.1"/>
</dbReference>
<gene>
    <name evidence="1" type="ORF">SAMN04488514_101665</name>
</gene>
<dbReference type="EMBL" id="FNGV01000001">
    <property type="protein sequence ID" value="SDL39726.1"/>
    <property type="molecule type" value="Genomic_DNA"/>
</dbReference>
<accession>A0A1G9JQY9</accession>
<name>A0A1G9JQY9_9FLAO</name>
<evidence type="ECO:0000313" key="2">
    <source>
        <dbReference type="Proteomes" id="UP000199440"/>
    </source>
</evidence>
<organism evidence="1 2">
    <name type="scientific">Kriegella aquimaris</name>
    <dbReference type="NCBI Taxonomy" id="192904"/>
    <lineage>
        <taxon>Bacteria</taxon>
        <taxon>Pseudomonadati</taxon>
        <taxon>Bacteroidota</taxon>
        <taxon>Flavobacteriia</taxon>
        <taxon>Flavobacteriales</taxon>
        <taxon>Flavobacteriaceae</taxon>
        <taxon>Kriegella</taxon>
    </lineage>
</organism>
<keyword evidence="2" id="KW-1185">Reference proteome</keyword>
<dbReference type="Proteomes" id="UP000199440">
    <property type="component" value="Unassembled WGS sequence"/>
</dbReference>
<reference evidence="1 2" key="1">
    <citation type="submission" date="2016-10" db="EMBL/GenBank/DDBJ databases">
        <authorList>
            <person name="de Groot N.N."/>
        </authorList>
    </citation>
    <scope>NUCLEOTIDE SEQUENCE [LARGE SCALE GENOMIC DNA]</scope>
    <source>
        <strain evidence="1 2">DSM 19886</strain>
    </source>
</reference>
<protein>
    <submittedName>
        <fullName evidence="1">TupA-like ATPgrasp</fullName>
    </submittedName>
</protein>